<organism evidence="11 12">
    <name type="scientific">Parahaliea mediterranea</name>
    <dbReference type="NCBI Taxonomy" id="651086"/>
    <lineage>
        <taxon>Bacteria</taxon>
        <taxon>Pseudomonadati</taxon>
        <taxon>Pseudomonadota</taxon>
        <taxon>Gammaproteobacteria</taxon>
        <taxon>Cellvibrionales</taxon>
        <taxon>Halieaceae</taxon>
        <taxon>Parahaliea</taxon>
    </lineage>
</organism>
<evidence type="ECO:0000313" key="12">
    <source>
        <dbReference type="Proteomes" id="UP000664303"/>
    </source>
</evidence>
<dbReference type="Proteomes" id="UP000664303">
    <property type="component" value="Unassembled WGS sequence"/>
</dbReference>
<dbReference type="GO" id="GO:0005524">
    <property type="term" value="F:ATP binding"/>
    <property type="evidence" value="ECO:0007669"/>
    <property type="project" value="UniProtKB-UniRule"/>
</dbReference>
<dbReference type="NCBIfam" id="NF009207">
    <property type="entry name" value="PRK12556.1"/>
    <property type="match status" value="1"/>
</dbReference>
<reference evidence="11" key="1">
    <citation type="submission" date="2021-02" db="EMBL/GenBank/DDBJ databases">
        <title>PHA producing bacteria isolated from coastal sediment in Guangdong, Shenzhen.</title>
        <authorList>
            <person name="Zheng W."/>
            <person name="Yu S."/>
            <person name="Huang Y."/>
        </authorList>
    </citation>
    <scope>NUCLEOTIDE SEQUENCE</scope>
    <source>
        <strain evidence="11">TN14-10</strain>
    </source>
</reference>
<keyword evidence="7 9" id="KW-0030">Aminoacyl-tRNA synthetase</keyword>
<dbReference type="Gene3D" id="1.10.240.10">
    <property type="entry name" value="Tyrosyl-Transfer RNA Synthetase"/>
    <property type="match status" value="1"/>
</dbReference>
<keyword evidence="12" id="KW-1185">Reference proteome</keyword>
<dbReference type="PANTHER" id="PTHR43766:SF1">
    <property type="entry name" value="TRYPTOPHAN--TRNA LIGASE, MITOCHONDRIAL"/>
    <property type="match status" value="1"/>
</dbReference>
<dbReference type="FunFam" id="1.10.240.10:FF:000005">
    <property type="entry name" value="Tryptophan--tRNA ligase"/>
    <property type="match status" value="1"/>
</dbReference>
<feature type="binding site" evidence="9">
    <location>
        <position position="198"/>
    </location>
    <ligand>
        <name>ATP</name>
        <dbReference type="ChEBI" id="CHEBI:30616"/>
    </ligand>
</feature>
<dbReference type="FunFam" id="3.40.50.620:FF:000144">
    <property type="entry name" value="Tryptophan--tRNA ligase"/>
    <property type="match status" value="1"/>
</dbReference>
<feature type="binding site" evidence="9">
    <location>
        <begin position="159"/>
        <end position="161"/>
    </location>
    <ligand>
        <name>ATP</name>
        <dbReference type="ChEBI" id="CHEBI:30616"/>
    </ligand>
</feature>
<dbReference type="SUPFAM" id="SSF52374">
    <property type="entry name" value="Nucleotidylyl transferase"/>
    <property type="match status" value="1"/>
</dbReference>
<dbReference type="HAMAP" id="MF_00140_B">
    <property type="entry name" value="Trp_tRNA_synth_B"/>
    <property type="match status" value="1"/>
</dbReference>
<keyword evidence="2 9" id="KW-0963">Cytoplasm</keyword>
<evidence type="ECO:0000256" key="5">
    <source>
        <dbReference type="ARBA" id="ARBA00022840"/>
    </source>
</evidence>
<evidence type="ECO:0000313" key="11">
    <source>
        <dbReference type="EMBL" id="MBN7798158.1"/>
    </source>
</evidence>
<comment type="similarity">
    <text evidence="1 9 10">Belongs to the class-I aminoacyl-tRNA synthetase family.</text>
</comment>
<comment type="caution">
    <text evidence="11">The sequence shown here is derived from an EMBL/GenBank/DDBJ whole genome shotgun (WGS) entry which is preliminary data.</text>
</comment>
<dbReference type="EC" id="6.1.1.2" evidence="9"/>
<feature type="binding site" evidence="9">
    <location>
        <begin position="205"/>
        <end position="209"/>
    </location>
    <ligand>
        <name>ATP</name>
        <dbReference type="ChEBI" id="CHEBI:30616"/>
    </ligand>
</feature>
<dbReference type="GO" id="GO:0006436">
    <property type="term" value="P:tryptophanyl-tRNA aminoacylation"/>
    <property type="evidence" value="ECO:0007669"/>
    <property type="project" value="UniProtKB-UniRule"/>
</dbReference>
<evidence type="ECO:0000256" key="9">
    <source>
        <dbReference type="HAMAP-Rule" id="MF_00140"/>
    </source>
</evidence>
<accession>A0A939DH45</accession>
<dbReference type="NCBIfam" id="TIGR00233">
    <property type="entry name" value="trpS"/>
    <property type="match status" value="1"/>
</dbReference>
<keyword evidence="5 9" id="KW-0067">ATP-binding</keyword>
<dbReference type="GO" id="GO:0005829">
    <property type="term" value="C:cytosol"/>
    <property type="evidence" value="ECO:0007669"/>
    <property type="project" value="TreeGrafter"/>
</dbReference>
<dbReference type="InterPro" id="IPR050203">
    <property type="entry name" value="Trp-tRNA_synthetase"/>
</dbReference>
<name>A0A939DH45_9GAMM</name>
<dbReference type="Gene3D" id="3.40.50.620">
    <property type="entry name" value="HUPs"/>
    <property type="match status" value="1"/>
</dbReference>
<comment type="subunit">
    <text evidence="9">Homodimer.</text>
</comment>
<proteinExistence type="inferred from homology"/>
<dbReference type="PRINTS" id="PR01039">
    <property type="entry name" value="TRNASYNTHTRP"/>
</dbReference>
<gene>
    <name evidence="9" type="primary">trpS</name>
    <name evidence="11" type="ORF">JYP50_16230</name>
</gene>
<dbReference type="Pfam" id="PF00579">
    <property type="entry name" value="tRNA-synt_1b"/>
    <property type="match status" value="1"/>
</dbReference>
<evidence type="ECO:0000256" key="8">
    <source>
        <dbReference type="ARBA" id="ARBA00049929"/>
    </source>
</evidence>
<comment type="function">
    <text evidence="9">Catalyzes the attachment of tryptophan to tRNA(Trp).</text>
</comment>
<feature type="binding site" evidence="9">
    <location>
        <begin position="14"/>
        <end position="16"/>
    </location>
    <ligand>
        <name>ATP</name>
        <dbReference type="ChEBI" id="CHEBI:30616"/>
    </ligand>
</feature>
<evidence type="ECO:0000256" key="10">
    <source>
        <dbReference type="RuleBase" id="RU363036"/>
    </source>
</evidence>
<keyword evidence="6 9" id="KW-0648">Protein biosynthesis</keyword>
<dbReference type="GO" id="GO:0004830">
    <property type="term" value="F:tryptophan-tRNA ligase activity"/>
    <property type="evidence" value="ECO:0007669"/>
    <property type="project" value="UniProtKB-UniRule"/>
</dbReference>
<dbReference type="InterPro" id="IPR002305">
    <property type="entry name" value="aa-tRNA-synth_Ic"/>
</dbReference>
<comment type="catalytic activity">
    <reaction evidence="8 9">
        <text>tRNA(Trp) + L-tryptophan + ATP = L-tryptophyl-tRNA(Trp) + AMP + diphosphate + H(+)</text>
        <dbReference type="Rhea" id="RHEA:24080"/>
        <dbReference type="Rhea" id="RHEA-COMP:9671"/>
        <dbReference type="Rhea" id="RHEA-COMP:9705"/>
        <dbReference type="ChEBI" id="CHEBI:15378"/>
        <dbReference type="ChEBI" id="CHEBI:30616"/>
        <dbReference type="ChEBI" id="CHEBI:33019"/>
        <dbReference type="ChEBI" id="CHEBI:57912"/>
        <dbReference type="ChEBI" id="CHEBI:78442"/>
        <dbReference type="ChEBI" id="CHEBI:78535"/>
        <dbReference type="ChEBI" id="CHEBI:456215"/>
        <dbReference type="EC" id="6.1.1.2"/>
    </reaction>
</comment>
<feature type="short sequence motif" description="'HIGH' region" evidence="9">
    <location>
        <begin position="15"/>
        <end position="23"/>
    </location>
</feature>
<comment type="subcellular location">
    <subcellularLocation>
        <location evidence="9">Cytoplasm</location>
    </subcellularLocation>
</comment>
<protein>
    <recommendedName>
        <fullName evidence="9">Tryptophan--tRNA ligase</fullName>
        <ecNumber evidence="9">6.1.1.2</ecNumber>
    </recommendedName>
    <alternativeName>
        <fullName evidence="9">Tryptophanyl-tRNA synthetase</fullName>
        <shortName evidence="9">TrpRS</shortName>
    </alternativeName>
</protein>
<sequence>MSTPAKKRVLTGITTTGTPHLGNYVGAIRPAIAASRDTSSDSFFFLADYHALIKCQDPEHVASSSREIAATWLALGLDTEQAVFYRQSDIPEITELTWVLCCSAAKGLMNRAHAYKAAVQVNEEAGEDPDFGVTMGLFNYPVLMAADILMFNAHQVPVGRDQIQHLEMARDIAQRFNHNYAELFTLPEAVVDDNVAVLQGLDGRKMSKSYNNTIPLFLPEKQLRKHINKIKTNLLEPGEPKDPDDSTVFQVWSAFASAEETARMRAEFAAGIAWGEAKKQLFELVNDELAAARERYNALMEDPGYIESVLKRGAERAREHSAPLLAKVREAVGIRAMG</sequence>
<evidence type="ECO:0000256" key="3">
    <source>
        <dbReference type="ARBA" id="ARBA00022598"/>
    </source>
</evidence>
<evidence type="ECO:0000256" key="4">
    <source>
        <dbReference type="ARBA" id="ARBA00022741"/>
    </source>
</evidence>
<dbReference type="InterPro" id="IPR024109">
    <property type="entry name" value="Trp-tRNA-ligase_bac-type"/>
</dbReference>
<feature type="short sequence motif" description="'KMSKS' region" evidence="9">
    <location>
        <begin position="205"/>
        <end position="209"/>
    </location>
</feature>
<feature type="binding site" evidence="9">
    <location>
        <position position="147"/>
    </location>
    <ligand>
        <name>L-tryptophan</name>
        <dbReference type="ChEBI" id="CHEBI:57912"/>
    </ligand>
</feature>
<dbReference type="EMBL" id="JAFKCZ010000012">
    <property type="protein sequence ID" value="MBN7798158.1"/>
    <property type="molecule type" value="Genomic_DNA"/>
</dbReference>
<evidence type="ECO:0000256" key="6">
    <source>
        <dbReference type="ARBA" id="ARBA00022917"/>
    </source>
</evidence>
<evidence type="ECO:0000256" key="1">
    <source>
        <dbReference type="ARBA" id="ARBA00005594"/>
    </source>
</evidence>
<dbReference type="InterPro" id="IPR014729">
    <property type="entry name" value="Rossmann-like_a/b/a_fold"/>
</dbReference>
<dbReference type="AlphaFoldDB" id="A0A939DH45"/>
<dbReference type="CDD" id="cd00806">
    <property type="entry name" value="TrpRS_core"/>
    <property type="match status" value="1"/>
</dbReference>
<dbReference type="PANTHER" id="PTHR43766">
    <property type="entry name" value="TRYPTOPHAN--TRNA LIGASE, MITOCHONDRIAL"/>
    <property type="match status" value="1"/>
</dbReference>
<keyword evidence="4 9" id="KW-0547">Nucleotide-binding</keyword>
<evidence type="ECO:0000256" key="7">
    <source>
        <dbReference type="ARBA" id="ARBA00023146"/>
    </source>
</evidence>
<feature type="binding site" evidence="9">
    <location>
        <begin position="22"/>
        <end position="23"/>
    </location>
    <ligand>
        <name>ATP</name>
        <dbReference type="ChEBI" id="CHEBI:30616"/>
    </ligand>
</feature>
<evidence type="ECO:0000256" key="2">
    <source>
        <dbReference type="ARBA" id="ARBA00022490"/>
    </source>
</evidence>
<dbReference type="InterPro" id="IPR002306">
    <property type="entry name" value="Trp-tRNA-ligase"/>
</dbReference>
<keyword evidence="3 9" id="KW-0436">Ligase</keyword>
<dbReference type="RefSeq" id="WP_206561601.1">
    <property type="nucleotide sequence ID" value="NZ_JAFKCZ010000012.1"/>
</dbReference>